<protein>
    <recommendedName>
        <fullName evidence="3">Nitric oxide-responding transcriptional regulator Dnr (Crp/Fnr family)</fullName>
    </recommendedName>
</protein>
<name>A0A3B0XDH0_9ZZZZ</name>
<feature type="coiled-coil region" evidence="1">
    <location>
        <begin position="172"/>
        <end position="206"/>
    </location>
</feature>
<organism evidence="2">
    <name type="scientific">hydrothermal vent metagenome</name>
    <dbReference type="NCBI Taxonomy" id="652676"/>
    <lineage>
        <taxon>unclassified sequences</taxon>
        <taxon>metagenomes</taxon>
        <taxon>ecological metagenomes</taxon>
    </lineage>
</organism>
<dbReference type="AlphaFoldDB" id="A0A3B0XDH0"/>
<gene>
    <name evidence="2" type="ORF">MNBD_GAMMA07-1626</name>
</gene>
<reference evidence="2" key="1">
    <citation type="submission" date="2018-06" db="EMBL/GenBank/DDBJ databases">
        <authorList>
            <person name="Zhirakovskaya E."/>
        </authorList>
    </citation>
    <scope>NUCLEOTIDE SEQUENCE</scope>
</reference>
<sequence>MKSVIRTATIILFFIACFEVKAIAAKAIDVKEMADICMYSERLLKDYALVGMNVTYGDPAKDLIKNAKIVNQYLADIESHHLDAALDKEVKEIHRLWSKIEIKLLKTPDKSSMLALRHDVEIMVKKCEIVAEHLAKSTGNAAEHDVVLIAELGMESQRLGALYMLKAWGVDDDKYEEEVAEIIKEFKDIENELLNANEKLVSAEVKKQIKSMDNHFRVLSVLAQTAGKTGRFAPTRFERSTSKVFNEIREILELERHNVE</sequence>
<dbReference type="PROSITE" id="PS51257">
    <property type="entry name" value="PROKAR_LIPOPROTEIN"/>
    <property type="match status" value="1"/>
</dbReference>
<evidence type="ECO:0008006" key="3">
    <source>
        <dbReference type="Google" id="ProtNLM"/>
    </source>
</evidence>
<evidence type="ECO:0000256" key="1">
    <source>
        <dbReference type="SAM" id="Coils"/>
    </source>
</evidence>
<keyword evidence="1" id="KW-0175">Coiled coil</keyword>
<dbReference type="EMBL" id="UOFF01000047">
    <property type="protein sequence ID" value="VAW54054.1"/>
    <property type="molecule type" value="Genomic_DNA"/>
</dbReference>
<evidence type="ECO:0000313" key="2">
    <source>
        <dbReference type="EMBL" id="VAW54054.1"/>
    </source>
</evidence>
<accession>A0A3B0XDH0</accession>
<proteinExistence type="predicted"/>